<dbReference type="Pfam" id="PF09991">
    <property type="entry name" value="DUF2232"/>
    <property type="match status" value="1"/>
</dbReference>
<keyword evidence="1" id="KW-0812">Transmembrane</keyword>
<organism evidence="2 3">
    <name type="scientific">Desulfonema magnum</name>
    <dbReference type="NCBI Taxonomy" id="45655"/>
    <lineage>
        <taxon>Bacteria</taxon>
        <taxon>Pseudomonadati</taxon>
        <taxon>Thermodesulfobacteriota</taxon>
        <taxon>Desulfobacteria</taxon>
        <taxon>Desulfobacterales</taxon>
        <taxon>Desulfococcaceae</taxon>
        <taxon>Desulfonema</taxon>
    </lineage>
</organism>
<proteinExistence type="predicted"/>
<dbReference type="RefSeq" id="WP_207682295.1">
    <property type="nucleotide sequence ID" value="NZ_CP061800.1"/>
</dbReference>
<protein>
    <submittedName>
        <fullName evidence="2">DUF2232</fullName>
    </submittedName>
</protein>
<dbReference type="EMBL" id="CP061800">
    <property type="protein sequence ID" value="QTA86841.1"/>
    <property type="molecule type" value="Genomic_DNA"/>
</dbReference>
<feature type="transmembrane region" description="Helical" evidence="1">
    <location>
        <begin position="217"/>
        <end position="236"/>
    </location>
</feature>
<accession>A0A975BK33</accession>
<feature type="transmembrane region" description="Helical" evidence="1">
    <location>
        <begin position="22"/>
        <end position="46"/>
    </location>
</feature>
<dbReference type="Proteomes" id="UP000663722">
    <property type="component" value="Chromosome"/>
</dbReference>
<feature type="transmembrane region" description="Helical" evidence="1">
    <location>
        <begin position="104"/>
        <end position="123"/>
    </location>
</feature>
<dbReference type="InterPro" id="IPR018710">
    <property type="entry name" value="DUF2232"/>
</dbReference>
<dbReference type="KEGG" id="dmm:dnm_028650"/>
<feature type="transmembrane region" description="Helical" evidence="1">
    <location>
        <begin position="58"/>
        <end position="84"/>
    </location>
</feature>
<feature type="transmembrane region" description="Helical" evidence="1">
    <location>
        <begin position="280"/>
        <end position="302"/>
    </location>
</feature>
<feature type="transmembrane region" description="Helical" evidence="1">
    <location>
        <begin position="173"/>
        <end position="197"/>
    </location>
</feature>
<dbReference type="PANTHER" id="PTHR41324">
    <property type="entry name" value="MEMBRANE PROTEIN-RELATED"/>
    <property type="match status" value="1"/>
</dbReference>
<dbReference type="AlphaFoldDB" id="A0A975BK33"/>
<evidence type="ECO:0000313" key="2">
    <source>
        <dbReference type="EMBL" id="QTA86841.1"/>
    </source>
</evidence>
<keyword evidence="1" id="KW-0472">Membrane</keyword>
<name>A0A975BK33_9BACT</name>
<gene>
    <name evidence="2" type="ORF">dnm_028650</name>
</gene>
<evidence type="ECO:0000256" key="1">
    <source>
        <dbReference type="SAM" id="Phobius"/>
    </source>
</evidence>
<reference evidence="2" key="1">
    <citation type="journal article" date="2021" name="Microb. Physiol.">
        <title>Proteogenomic Insights into the Physiology of Marine, Sulfate-Reducing, Filamentous Desulfonema limicola and Desulfonema magnum.</title>
        <authorList>
            <person name="Schnaars V."/>
            <person name="Wohlbrand L."/>
            <person name="Scheve S."/>
            <person name="Hinrichs C."/>
            <person name="Reinhardt R."/>
            <person name="Rabus R."/>
        </authorList>
    </citation>
    <scope>NUCLEOTIDE SEQUENCE</scope>
    <source>
        <strain evidence="2">4be13</strain>
    </source>
</reference>
<keyword evidence="3" id="KW-1185">Reference proteome</keyword>
<feature type="transmembrane region" description="Helical" evidence="1">
    <location>
        <begin position="243"/>
        <end position="268"/>
    </location>
</feature>
<dbReference type="PANTHER" id="PTHR41324:SF1">
    <property type="entry name" value="DUF2232 DOMAIN-CONTAINING PROTEIN"/>
    <property type="match status" value="1"/>
</dbReference>
<sequence length="317" mass="35773">MPQTIQGEVSKDILTGIATTSLIFAISAYMPIFSFLSLFIPLPILFYRSKLGRKTGSIVPVASAIVMLVMFGGISLGILFYVKLLLLGFVLGELIELDISIEKTVGYACATVLLAGCVGLLLYNNISGTNIATLVSEYIAKVIDLMIELLRTMEAPEENIHTISRIREDIHFFIIRFIPAYIIASTLFEAWISLLVARPVLKSRNLFYPDFGSLNLWKAPEFLVWGVIGCGLTLLFSDPFFKIFGLSGLLILMVIYFFQGVAIVSFYFEKKRFPRVLRFFLYSLVILQPMVMMLLVVGLGFFDMWTDFRKLETQKKE</sequence>
<evidence type="ECO:0000313" key="3">
    <source>
        <dbReference type="Proteomes" id="UP000663722"/>
    </source>
</evidence>
<keyword evidence="1" id="KW-1133">Transmembrane helix</keyword>